<organism evidence="2">
    <name type="scientific">Mucor ambiguus</name>
    <dbReference type="NCBI Taxonomy" id="91626"/>
    <lineage>
        <taxon>Eukaryota</taxon>
        <taxon>Fungi</taxon>
        <taxon>Fungi incertae sedis</taxon>
        <taxon>Mucoromycota</taxon>
        <taxon>Mucoromycotina</taxon>
        <taxon>Mucoromycetes</taxon>
        <taxon>Mucorales</taxon>
        <taxon>Mucorineae</taxon>
        <taxon>Mucoraceae</taxon>
        <taxon>Mucor</taxon>
    </lineage>
</organism>
<gene>
    <name evidence="2" type="ORF">MAM1_0111d05552</name>
</gene>
<accession>A0A0C9LV33</accession>
<feature type="transmembrane region" description="Helical" evidence="1">
    <location>
        <begin position="35"/>
        <end position="56"/>
    </location>
</feature>
<dbReference type="EMBL" id="DF836400">
    <property type="protein sequence ID" value="GAN06075.1"/>
    <property type="molecule type" value="Genomic_DNA"/>
</dbReference>
<keyword evidence="3" id="KW-1185">Reference proteome</keyword>
<reference evidence="2" key="1">
    <citation type="submission" date="2014-09" db="EMBL/GenBank/DDBJ databases">
        <title>Draft genome sequence of an oleaginous Mucoromycotina fungus Mucor ambiguus NBRC6742.</title>
        <authorList>
            <person name="Takeda I."/>
            <person name="Yamane N."/>
            <person name="Morita T."/>
            <person name="Tamano K."/>
            <person name="Machida M."/>
            <person name="Baker S."/>
            <person name="Koike H."/>
        </authorList>
    </citation>
    <scope>NUCLEOTIDE SEQUENCE</scope>
    <source>
        <strain evidence="2">NBRC 6742</strain>
    </source>
</reference>
<name>A0A0C9LV33_9FUNG</name>
<sequence length="271" mass="31706">MSDTIAVVDEEKNASGIMDDVPPSSIANSRVYNKITPWILISLGTFYISFLLYRYCSWRFRLRRVKRVRMERQKVEKFWIKRTACINALTETSSTVPSLLQEAAYNEEKYVQNWSPSFDSSATLVGIVSSSDYYMSEPRFTISSVQDDREERLLEEGQEAPYSLKHYNTMQFYSQQSAALHNTVTTPNKQQHRKSRRERLISTIINRINGNHQRKKKRQLLWQWSVAMGYCRYYHGHTMNTIIQRLLLEEKRQKSISNSIAEKEAAVAKPL</sequence>
<dbReference type="Proteomes" id="UP000053815">
    <property type="component" value="Unassembled WGS sequence"/>
</dbReference>
<proteinExistence type="predicted"/>
<keyword evidence="1" id="KW-0472">Membrane</keyword>
<dbReference type="OrthoDB" id="2284119at2759"/>
<evidence type="ECO:0000313" key="3">
    <source>
        <dbReference type="Proteomes" id="UP000053815"/>
    </source>
</evidence>
<keyword evidence="1" id="KW-1133">Transmembrane helix</keyword>
<evidence type="ECO:0000313" key="2">
    <source>
        <dbReference type="EMBL" id="GAN06075.1"/>
    </source>
</evidence>
<dbReference type="AlphaFoldDB" id="A0A0C9LV33"/>
<keyword evidence="1" id="KW-0812">Transmembrane</keyword>
<evidence type="ECO:0000256" key="1">
    <source>
        <dbReference type="SAM" id="Phobius"/>
    </source>
</evidence>
<protein>
    <submittedName>
        <fullName evidence="2">Uncharacterized protein</fullName>
    </submittedName>
</protein>